<feature type="compositionally biased region" description="Basic and acidic residues" evidence="1">
    <location>
        <begin position="508"/>
        <end position="527"/>
    </location>
</feature>
<dbReference type="Gramene" id="GBG83907">
    <property type="protein sequence ID" value="GBG83907"/>
    <property type="gene ID" value="CBR_g37778"/>
</dbReference>
<keyword evidence="3" id="KW-1185">Reference proteome</keyword>
<dbReference type="EMBL" id="BFEA01000456">
    <property type="protein sequence ID" value="GBG83907.1"/>
    <property type="molecule type" value="Genomic_DNA"/>
</dbReference>
<feature type="compositionally biased region" description="Polar residues" evidence="1">
    <location>
        <begin position="608"/>
        <end position="623"/>
    </location>
</feature>
<feature type="compositionally biased region" description="Basic and acidic residues" evidence="1">
    <location>
        <begin position="287"/>
        <end position="296"/>
    </location>
</feature>
<feature type="compositionally biased region" description="Pro residues" evidence="1">
    <location>
        <begin position="251"/>
        <end position="260"/>
    </location>
</feature>
<accession>A0A388LNK9</accession>
<feature type="compositionally biased region" description="Low complexity" evidence="1">
    <location>
        <begin position="316"/>
        <end position="339"/>
    </location>
</feature>
<dbReference type="OrthoDB" id="1938551at2759"/>
<evidence type="ECO:0008006" key="4">
    <source>
        <dbReference type="Google" id="ProtNLM"/>
    </source>
</evidence>
<gene>
    <name evidence="2" type="ORF">CBR_g37778</name>
</gene>
<dbReference type="Proteomes" id="UP000265515">
    <property type="component" value="Unassembled WGS sequence"/>
</dbReference>
<protein>
    <recommendedName>
        <fullName evidence="4">Reverse transcriptase domain-containing protein</fullName>
    </recommendedName>
</protein>
<evidence type="ECO:0000256" key="1">
    <source>
        <dbReference type="SAM" id="MobiDB-lite"/>
    </source>
</evidence>
<feature type="compositionally biased region" description="Basic and acidic residues" evidence="1">
    <location>
        <begin position="401"/>
        <end position="417"/>
    </location>
</feature>
<organism evidence="2 3">
    <name type="scientific">Chara braunii</name>
    <name type="common">Braun's stonewort</name>
    <dbReference type="NCBI Taxonomy" id="69332"/>
    <lineage>
        <taxon>Eukaryota</taxon>
        <taxon>Viridiplantae</taxon>
        <taxon>Streptophyta</taxon>
        <taxon>Charophyceae</taxon>
        <taxon>Charales</taxon>
        <taxon>Characeae</taxon>
        <taxon>Chara</taxon>
    </lineage>
</organism>
<feature type="region of interest" description="Disordered" evidence="1">
    <location>
        <begin position="362"/>
        <end position="712"/>
    </location>
</feature>
<feature type="compositionally biased region" description="Basic and acidic residues" evidence="1">
    <location>
        <begin position="230"/>
        <end position="241"/>
    </location>
</feature>
<evidence type="ECO:0000313" key="2">
    <source>
        <dbReference type="EMBL" id="GBG83907.1"/>
    </source>
</evidence>
<proteinExistence type="predicted"/>
<dbReference type="AlphaFoldDB" id="A0A388LNK9"/>
<feature type="compositionally biased region" description="Basic and acidic residues" evidence="1">
    <location>
        <begin position="426"/>
        <end position="439"/>
    </location>
</feature>
<feature type="compositionally biased region" description="Basic residues" evidence="1">
    <location>
        <begin position="576"/>
        <end position="586"/>
    </location>
</feature>
<sequence>MLRQLAEAFFGAVRNPEGTWAIDGDGRETITFDLYPALRSQGLERLAVAQAYYGRPEVRGVTSETPWCDNCRRHRHLARRGCCLTMAETKEELVRREQLLRADPGLASDDTTETACWEDFEKEFNNVIYTEIATESSLGDVMEVGDRRLLQPSLPRHSQNIDGIRGARTRQAATPDQGSNKASAKKSQAREDVHRRGGQERQKPPQSASDRHHDGRQKSGMQPLSGDQTQRAERMQQERQQLRQQQQQPPHQAPPPPHQPAPDAAQPQPQGGGGRQKSDMQPLGGDHTQRAERMQQERQQQQQPPHQAPPPPHQPAPDAAQPQPQGGGQQRQAPAGPRPLNHQACITPRDVIVLSGDTLSEKAVVGEDGDQREDDSHPVAMECCEDFDEQTKGQRLRRQKRDTSPKTRDHVDKDGRGENPQPYEPLRLHWKEGDGDREVAPGALAENSEGDGDKGSKGLKQTDQREEEGAMGGGVVGEEKKDTNGDRNEKLEVGEEGKKATILGMEEGQARGVERTEQEPPRRDQKTQHQRRQQRRGDARGLGRGKQAAASKPKGRPKSTRGRLAAGDSGPLLRPHSQKAKRKPKARVLCYGSASRGRYSRQKDKTGRCQQKTTPQAVATSDPTPEAEFELLKGINDLKIVPPQQQEGSRDQEERPSQSSRGTNAKRGRQRRQGRGRTSREASPVDLPDESEQDKRRKTSEPTLRTKPPPATVPAWMFSDPAYKAFILQHWEYWTELRSPSQPTLTWLMEGTAALVRLLKARAAASRRARRRTAEEFSQRALDLGDGPGPQDDENDWWAQWAALKAQWEEWQLTDADLWARKNIANWTAAAERMSKIFFAQLRADRPPSLMLAINHPFDDSQQTAESTQTILHYVEEYYRYLFSEEKPAGAQDPLETLEHLIWSKIARTVSPEERQRLDEPITDRELAAALVDMPPAKAPGPDGMSAEHLKLCFELLGPYLLWGFNAVWLGQEALPPDFALATVILIHKKGPLKEI</sequence>
<reference evidence="2 3" key="1">
    <citation type="journal article" date="2018" name="Cell">
        <title>The Chara Genome: Secondary Complexity and Implications for Plant Terrestrialization.</title>
        <authorList>
            <person name="Nishiyama T."/>
            <person name="Sakayama H."/>
            <person name="Vries J.D."/>
            <person name="Buschmann H."/>
            <person name="Saint-Marcoux D."/>
            <person name="Ullrich K.K."/>
            <person name="Haas F.B."/>
            <person name="Vanderstraeten L."/>
            <person name="Becker D."/>
            <person name="Lang D."/>
            <person name="Vosolsobe S."/>
            <person name="Rombauts S."/>
            <person name="Wilhelmsson P.K.I."/>
            <person name="Janitza P."/>
            <person name="Kern R."/>
            <person name="Heyl A."/>
            <person name="Rumpler F."/>
            <person name="Villalobos L.I.A.C."/>
            <person name="Clay J.M."/>
            <person name="Skokan R."/>
            <person name="Toyoda A."/>
            <person name="Suzuki Y."/>
            <person name="Kagoshima H."/>
            <person name="Schijlen E."/>
            <person name="Tajeshwar N."/>
            <person name="Catarino B."/>
            <person name="Hetherington A.J."/>
            <person name="Saltykova A."/>
            <person name="Bonnot C."/>
            <person name="Breuninger H."/>
            <person name="Symeonidi A."/>
            <person name="Radhakrishnan G.V."/>
            <person name="Van Nieuwerburgh F."/>
            <person name="Deforce D."/>
            <person name="Chang C."/>
            <person name="Karol K.G."/>
            <person name="Hedrich R."/>
            <person name="Ulvskov P."/>
            <person name="Glockner G."/>
            <person name="Delwiche C.F."/>
            <person name="Petrasek J."/>
            <person name="Van de Peer Y."/>
            <person name="Friml J."/>
            <person name="Beilby M."/>
            <person name="Dolan L."/>
            <person name="Kohara Y."/>
            <person name="Sugano S."/>
            <person name="Fujiyama A."/>
            <person name="Delaux P.-M."/>
            <person name="Quint M."/>
            <person name="TheiBen G."/>
            <person name="Hagemann M."/>
            <person name="Harholt J."/>
            <person name="Dunand C."/>
            <person name="Zachgo S."/>
            <person name="Langdale J."/>
            <person name="Maumus F."/>
            <person name="Straeten D.V.D."/>
            <person name="Gould S.B."/>
            <person name="Rensing S.A."/>
        </authorList>
    </citation>
    <scope>NUCLEOTIDE SEQUENCE [LARGE SCALE GENOMIC DNA]</scope>
    <source>
        <strain evidence="2 3">S276</strain>
    </source>
</reference>
<feature type="compositionally biased region" description="Pro residues" evidence="1">
    <location>
        <begin position="306"/>
        <end position="315"/>
    </location>
</feature>
<feature type="compositionally biased region" description="Basic and acidic residues" evidence="1">
    <location>
        <begin position="188"/>
        <end position="217"/>
    </location>
</feature>
<feature type="compositionally biased region" description="Basic residues" evidence="1">
    <location>
        <begin position="664"/>
        <end position="677"/>
    </location>
</feature>
<feature type="compositionally biased region" description="Basic and acidic residues" evidence="1">
    <location>
        <begin position="451"/>
        <end position="468"/>
    </location>
</feature>
<feature type="compositionally biased region" description="Basic and acidic residues" evidence="1">
    <location>
        <begin position="477"/>
        <end position="499"/>
    </location>
</feature>
<evidence type="ECO:0000313" key="3">
    <source>
        <dbReference type="Proteomes" id="UP000265515"/>
    </source>
</evidence>
<feature type="region of interest" description="Disordered" evidence="1">
    <location>
        <begin position="149"/>
        <end position="348"/>
    </location>
</feature>
<comment type="caution">
    <text evidence="2">The sequence shown here is derived from an EMBL/GenBank/DDBJ whole genome shotgun (WGS) entry which is preliminary data.</text>
</comment>
<feature type="compositionally biased region" description="Polar residues" evidence="1">
    <location>
        <begin position="171"/>
        <end position="186"/>
    </location>
</feature>
<name>A0A388LNK9_CHABU</name>